<proteinExistence type="predicted"/>
<feature type="compositionally biased region" description="Polar residues" evidence="1">
    <location>
        <begin position="449"/>
        <end position="468"/>
    </location>
</feature>
<dbReference type="Proteomes" id="UP000002668">
    <property type="component" value="Genome"/>
</dbReference>
<gene>
    <name evidence="2" type="ORF">LEMA_P045620.1</name>
</gene>
<organism evidence="3">
    <name type="scientific">Leptosphaeria maculans (strain JN3 / isolate v23.1.3 / race Av1-4-5-6-7-8)</name>
    <name type="common">Blackleg fungus</name>
    <name type="synonym">Phoma lingam</name>
    <dbReference type="NCBI Taxonomy" id="985895"/>
    <lineage>
        <taxon>Eukaryota</taxon>
        <taxon>Fungi</taxon>
        <taxon>Dikarya</taxon>
        <taxon>Ascomycota</taxon>
        <taxon>Pezizomycotina</taxon>
        <taxon>Dothideomycetes</taxon>
        <taxon>Pleosporomycetidae</taxon>
        <taxon>Pleosporales</taxon>
        <taxon>Pleosporineae</taxon>
        <taxon>Leptosphaeriaceae</taxon>
        <taxon>Plenodomus</taxon>
        <taxon>Plenodomus lingam/Leptosphaeria maculans species complex</taxon>
    </lineage>
</organism>
<accession>E5R488</accession>
<protein>
    <submittedName>
        <fullName evidence="2">Predicted protein</fullName>
    </submittedName>
</protein>
<dbReference type="EMBL" id="FP929083">
    <property type="protein sequence ID" value="CBX91856.1"/>
    <property type="molecule type" value="Genomic_DNA"/>
</dbReference>
<dbReference type="HOGENOM" id="CLU_020684_0_0_1"/>
<feature type="region of interest" description="Disordered" evidence="1">
    <location>
        <begin position="60"/>
        <end position="90"/>
    </location>
</feature>
<feature type="region of interest" description="Disordered" evidence="1">
    <location>
        <begin position="444"/>
        <end position="488"/>
    </location>
</feature>
<dbReference type="eggNOG" id="ENOG502SJFJ">
    <property type="taxonomic scope" value="Eukaryota"/>
</dbReference>
<dbReference type="VEuPathDB" id="FungiDB:LEMA_P045620.1"/>
<dbReference type="InParanoid" id="E5R488"/>
<feature type="compositionally biased region" description="Low complexity" evidence="1">
    <location>
        <begin position="351"/>
        <end position="365"/>
    </location>
</feature>
<feature type="compositionally biased region" description="Gly residues" evidence="1">
    <location>
        <begin position="63"/>
        <end position="72"/>
    </location>
</feature>
<dbReference type="OMA" id="KIPRLHD"/>
<evidence type="ECO:0000313" key="3">
    <source>
        <dbReference type="Proteomes" id="UP000002668"/>
    </source>
</evidence>
<evidence type="ECO:0000256" key="1">
    <source>
        <dbReference type="SAM" id="MobiDB-lite"/>
    </source>
</evidence>
<name>E5R488_LEPMJ</name>
<feature type="region of interest" description="Disordered" evidence="1">
    <location>
        <begin position="605"/>
        <end position="636"/>
    </location>
</feature>
<reference evidence="3" key="1">
    <citation type="journal article" date="2011" name="Nat. Commun.">
        <title>Effector diversification within compartments of the Leptosphaeria maculans genome affected by Repeat-Induced Point mutations.</title>
        <authorList>
            <person name="Rouxel T."/>
            <person name="Grandaubert J."/>
            <person name="Hane J.K."/>
            <person name="Hoede C."/>
            <person name="van de Wouw A.P."/>
            <person name="Couloux A."/>
            <person name="Dominguez V."/>
            <person name="Anthouard V."/>
            <person name="Bally P."/>
            <person name="Bourras S."/>
            <person name="Cozijnsen A.J."/>
            <person name="Ciuffetti L.M."/>
            <person name="Degrave A."/>
            <person name="Dilmaghani A."/>
            <person name="Duret L."/>
            <person name="Fudal I."/>
            <person name="Goodwin S.B."/>
            <person name="Gout L."/>
            <person name="Glaser N."/>
            <person name="Linglin J."/>
            <person name="Kema G.H.J."/>
            <person name="Lapalu N."/>
            <person name="Lawrence C.B."/>
            <person name="May K."/>
            <person name="Meyer M."/>
            <person name="Ollivier B."/>
            <person name="Poulain J."/>
            <person name="Schoch C.L."/>
            <person name="Simon A."/>
            <person name="Spatafora J.W."/>
            <person name="Stachowiak A."/>
            <person name="Turgeon B.G."/>
            <person name="Tyler B.M."/>
            <person name="Vincent D."/>
            <person name="Weissenbach J."/>
            <person name="Amselem J."/>
            <person name="Quesneville H."/>
            <person name="Oliver R.P."/>
            <person name="Wincker P."/>
            <person name="Balesdent M.-H."/>
            <person name="Howlett B.J."/>
        </authorList>
    </citation>
    <scope>NUCLEOTIDE SEQUENCE [LARGE SCALE GENOMIC DNA]</scope>
    <source>
        <strain evidence="3">JN3 / isolate v23.1.3 / race Av1-4-5-6-7-8</strain>
    </source>
</reference>
<evidence type="ECO:0000313" key="2">
    <source>
        <dbReference type="EMBL" id="CBX91856.1"/>
    </source>
</evidence>
<sequence>MHAKSLQYGQVDRGVWALSKTELQPISAVGWTRKFGLFQAWCVAVKNLAESGLRAAVLLRPRQGGGGSGGGSRKSFETGEVSQAAATQRGMPPLRWINRPKKNLRGRLRGTLAGYPPPPSPNKTFRDRLLCFQIGPAHLPPRWPHGARTWCSLTGNGIPAPFAKLHVTTIHISMHDLKPLVLPKLVAARKSSKGSLNMSDEPTSSIYSNADSGFYSASECSTPPTPSMYSSRGHFRFPSSVSSLSSSPPTFEPIEQPNASGKLPKLTEEPIERDYDYDNGDPYLCSYCRILKAYDPQDEYFTTCDSELHLAKRHRSLEASAHSIAGKLGRRFPSLSRKVRDRSSTLSKVARSATPSRVPSTRSSSLAGSIHHASTVDLTEEYASPTPVSPLASREQVDDEVPTPMAIDIAKANAIEIDVEEIERERYATTPLLPPLLVNCRNEGRNDDLPTSSPLQSPSVADATQSAAWTPVGTPPQSAFPTPPLSSKPSIASFKATRNGYSTATDIPPMMLPDQSDTWAFRLGHANFTILPEPYVPEVCNAGSVKELLNDWTQARLNYAKHQVRTAEHYGVTSKHYLLTEQKWAEIDAKWKENHELAKSHAVAIGQDLEPTSPTEPGPLSKMPTLNDPKGAGKFPKLGDEDIVGPMQQAAALLPRTPSRKRAFFKFLSDLRFPGTFLGRSSAGVRGH</sequence>
<keyword evidence="3" id="KW-1185">Reference proteome</keyword>
<feature type="region of interest" description="Disordered" evidence="1">
    <location>
        <begin position="343"/>
        <end position="399"/>
    </location>
</feature>
<dbReference type="AlphaFoldDB" id="E5R488"/>
<dbReference type="OrthoDB" id="3882058at2759"/>